<evidence type="ECO:0000313" key="3">
    <source>
        <dbReference type="Proteomes" id="UP000233551"/>
    </source>
</evidence>
<dbReference type="Pfam" id="PF17919">
    <property type="entry name" value="RT_RNaseH_2"/>
    <property type="match status" value="1"/>
</dbReference>
<sequence>MYEVASRGAQGENVEFENEGEMLIIRRVLSSEAKMEEEQQENLFQTRCTIQNKGVEVDEEKVKAIREWPIPTTTSQVRSFHCLTSFYRRFMKNFSTLLAPLIECMKKGIKFKWSESTQRSFEIIKDMLCSAPILALLDFSKMFEIECDASGVGVGVVLMQDKRLIAYFSEKLSGASLNYST</sequence>
<proteinExistence type="predicted"/>
<dbReference type="SUPFAM" id="SSF56672">
    <property type="entry name" value="DNA/RNA polymerases"/>
    <property type="match status" value="1"/>
</dbReference>
<dbReference type="FunFam" id="3.30.70.270:FF:000020">
    <property type="entry name" value="Transposon Tf2-6 polyprotein-like Protein"/>
    <property type="match status" value="1"/>
</dbReference>
<dbReference type="STRING" id="22663.A0A2I0IUF9"/>
<dbReference type="Proteomes" id="UP000233551">
    <property type="component" value="Unassembled WGS sequence"/>
</dbReference>
<gene>
    <name evidence="2" type="ORF">CRG98_031982</name>
</gene>
<feature type="domain" description="Reverse transcriptase/retrotransposon-derived protein RNase H-like" evidence="1">
    <location>
        <begin position="113"/>
        <end position="181"/>
    </location>
</feature>
<accession>A0A2I0IUF9</accession>
<keyword evidence="3" id="KW-1185">Reference proteome</keyword>
<dbReference type="EMBL" id="PGOL01002477">
    <property type="protein sequence ID" value="PKI47631.1"/>
    <property type="molecule type" value="Genomic_DNA"/>
</dbReference>
<dbReference type="InterPro" id="IPR043502">
    <property type="entry name" value="DNA/RNA_pol_sf"/>
</dbReference>
<evidence type="ECO:0000259" key="1">
    <source>
        <dbReference type="Pfam" id="PF17919"/>
    </source>
</evidence>
<dbReference type="PANTHER" id="PTHR35046">
    <property type="entry name" value="ZINC KNUCKLE (CCHC-TYPE) FAMILY PROTEIN"/>
    <property type="match status" value="1"/>
</dbReference>
<protein>
    <recommendedName>
        <fullName evidence="1">Reverse transcriptase/retrotransposon-derived protein RNase H-like domain-containing protein</fullName>
    </recommendedName>
</protein>
<name>A0A2I0IUF9_PUNGR</name>
<dbReference type="InterPro" id="IPR043128">
    <property type="entry name" value="Rev_trsase/Diguanyl_cyclase"/>
</dbReference>
<dbReference type="AlphaFoldDB" id="A0A2I0IUF9"/>
<reference evidence="2 3" key="1">
    <citation type="submission" date="2017-11" db="EMBL/GenBank/DDBJ databases">
        <title>De-novo sequencing of pomegranate (Punica granatum L.) genome.</title>
        <authorList>
            <person name="Akparov Z."/>
            <person name="Amiraslanov A."/>
            <person name="Hajiyeva S."/>
            <person name="Abbasov M."/>
            <person name="Kaur K."/>
            <person name="Hamwieh A."/>
            <person name="Solovyev V."/>
            <person name="Salamov A."/>
            <person name="Braich B."/>
            <person name="Kosarev P."/>
            <person name="Mahmoud A."/>
            <person name="Hajiyev E."/>
            <person name="Babayeva S."/>
            <person name="Izzatullayeva V."/>
            <person name="Mammadov A."/>
            <person name="Mammadov A."/>
            <person name="Sharifova S."/>
            <person name="Ojaghi J."/>
            <person name="Eynullazada K."/>
            <person name="Bayramov B."/>
            <person name="Abdulazimova A."/>
            <person name="Shahmuradov I."/>
        </authorList>
    </citation>
    <scope>NUCLEOTIDE SEQUENCE [LARGE SCALE GENOMIC DNA]</scope>
    <source>
        <strain evidence="3">cv. AG2017</strain>
        <tissue evidence="2">Leaf</tissue>
    </source>
</reference>
<evidence type="ECO:0000313" key="2">
    <source>
        <dbReference type="EMBL" id="PKI47631.1"/>
    </source>
</evidence>
<dbReference type="Gene3D" id="3.30.70.270">
    <property type="match status" value="1"/>
</dbReference>
<organism evidence="2 3">
    <name type="scientific">Punica granatum</name>
    <name type="common">Pomegranate</name>
    <dbReference type="NCBI Taxonomy" id="22663"/>
    <lineage>
        <taxon>Eukaryota</taxon>
        <taxon>Viridiplantae</taxon>
        <taxon>Streptophyta</taxon>
        <taxon>Embryophyta</taxon>
        <taxon>Tracheophyta</taxon>
        <taxon>Spermatophyta</taxon>
        <taxon>Magnoliopsida</taxon>
        <taxon>eudicotyledons</taxon>
        <taxon>Gunneridae</taxon>
        <taxon>Pentapetalae</taxon>
        <taxon>rosids</taxon>
        <taxon>malvids</taxon>
        <taxon>Myrtales</taxon>
        <taxon>Lythraceae</taxon>
        <taxon>Punica</taxon>
    </lineage>
</organism>
<comment type="caution">
    <text evidence="2">The sequence shown here is derived from an EMBL/GenBank/DDBJ whole genome shotgun (WGS) entry which is preliminary data.</text>
</comment>
<dbReference type="InterPro" id="IPR041577">
    <property type="entry name" value="RT_RNaseH_2"/>
</dbReference>
<dbReference type="PANTHER" id="PTHR35046:SF9">
    <property type="entry name" value="RNA-DIRECTED DNA POLYMERASE"/>
    <property type="match status" value="1"/>
</dbReference>